<evidence type="ECO:0000313" key="1">
    <source>
        <dbReference type="EMBL" id="QJA60071.1"/>
    </source>
</evidence>
<sequence length="97" mass="11090">MKPVQNITTDPIGFTVGDLIETDNENLRTMQGNLRTMQGKRYIVIGFYPCVAGNCGKGDDPCRYNRTCMIICEEGNPFNQERLCLGIKRLYWHKVKS</sequence>
<gene>
    <name evidence="1" type="ORF">MM415B01185_0005</name>
</gene>
<proteinExistence type="predicted"/>
<accession>A0A6M3IS56</accession>
<dbReference type="EMBL" id="MT141395">
    <property type="protein sequence ID" value="QJA60071.1"/>
    <property type="molecule type" value="Genomic_DNA"/>
</dbReference>
<organism evidence="1">
    <name type="scientific">viral metagenome</name>
    <dbReference type="NCBI Taxonomy" id="1070528"/>
    <lineage>
        <taxon>unclassified sequences</taxon>
        <taxon>metagenomes</taxon>
        <taxon>organismal metagenomes</taxon>
    </lineage>
</organism>
<protein>
    <submittedName>
        <fullName evidence="1">Uncharacterized protein</fullName>
    </submittedName>
</protein>
<dbReference type="AlphaFoldDB" id="A0A6M3IS56"/>
<name>A0A6M3IS56_9ZZZZ</name>
<reference evidence="1" key="1">
    <citation type="submission" date="2020-03" db="EMBL/GenBank/DDBJ databases">
        <title>The deep terrestrial virosphere.</title>
        <authorList>
            <person name="Holmfeldt K."/>
            <person name="Nilsson E."/>
            <person name="Simone D."/>
            <person name="Lopez-Fernandez M."/>
            <person name="Wu X."/>
            <person name="de Brujin I."/>
            <person name="Lundin D."/>
            <person name="Andersson A."/>
            <person name="Bertilsson S."/>
            <person name="Dopson M."/>
        </authorList>
    </citation>
    <scope>NUCLEOTIDE SEQUENCE</scope>
    <source>
        <strain evidence="1">MM415B01185</strain>
    </source>
</reference>